<dbReference type="PANTHER" id="PTHR47357:SF1">
    <property type="entry name" value="SPINDLE POLE BODY COMPONENT 110"/>
    <property type="match status" value="1"/>
</dbReference>
<evidence type="ECO:0000259" key="4">
    <source>
        <dbReference type="Pfam" id="PF25078"/>
    </source>
</evidence>
<dbReference type="RefSeq" id="XP_047761854.1">
    <property type="nucleotide sequence ID" value="XM_047905418.1"/>
</dbReference>
<feature type="coiled-coil region" evidence="1">
    <location>
        <begin position="279"/>
        <end position="313"/>
    </location>
</feature>
<gene>
    <name evidence="5" type="ORF">CLAFUR5_06270</name>
</gene>
<dbReference type="Pfam" id="PF15456">
    <property type="entry name" value="Uds1"/>
    <property type="match status" value="1"/>
</dbReference>
<feature type="region of interest" description="Disordered" evidence="2">
    <location>
        <begin position="1"/>
        <end position="115"/>
    </location>
</feature>
<evidence type="ECO:0000256" key="2">
    <source>
        <dbReference type="SAM" id="MobiDB-lite"/>
    </source>
</evidence>
<evidence type="ECO:0000313" key="6">
    <source>
        <dbReference type="Proteomes" id="UP000756132"/>
    </source>
</evidence>
<feature type="compositionally biased region" description="Low complexity" evidence="2">
    <location>
        <begin position="956"/>
        <end position="999"/>
    </location>
</feature>
<feature type="compositionally biased region" description="Low complexity" evidence="2">
    <location>
        <begin position="64"/>
        <end position="86"/>
    </location>
</feature>
<reference evidence="5" key="2">
    <citation type="journal article" date="2022" name="Microb. Genom.">
        <title>A chromosome-scale genome assembly of the tomato pathogen Cladosporium fulvum reveals a compartmentalized genome architecture and the presence of a dispensable chromosome.</title>
        <authorList>
            <person name="Zaccaron A.Z."/>
            <person name="Chen L.H."/>
            <person name="Samaras A."/>
            <person name="Stergiopoulos I."/>
        </authorList>
    </citation>
    <scope>NUCLEOTIDE SEQUENCE</scope>
    <source>
        <strain evidence="5">Race5_Kim</strain>
    </source>
</reference>
<accession>A0A9Q8P8U6</accession>
<sequence>MPRTALRVQGASRSTAWTFRADRSKQESDSDTSEPLPAYSPREEEGSMQANGHYFEHPRSPPVYESYDGSGYGSPGSSARSSARYSHNNAVQHSSKLRPGFLDESRTSSEASPLPYVTPAVGNAHYDGFDFGPSLQAQDQTRSPPTNIDDYKFPLPHTESHQISLNTRLHDHNHDAVGQHLLYENALLDTQAFQILDINEVDELKKEQARLNQRIEAANRKLTLETKVKDAARNLQRLYSSDKKEGRPDTPQSPDSPRKHRASLLGNRSRTGSNGAETLHQAEDEVAQSIKKVDELHEQIRSLLERRQIVERSLLRHTAAVLAAQASQHPAQRTDALTNGHRGFDEDELHLAGPDEFDGIRDILRGKPAPSSKQGVQKLQTDHEQQLHSMQDRLEQLNTQLRSVIEEASQTRGRSAAPEPARPTHKDPSERLASMFDVIERNMQTLDSEQGEIKALYARVQDSASQTRNAVEEQLEALSSQLYATLQISAQMDSVKDFRQPPQATGHGYDHQLQYLEDSLLAIGQLLQQHNQELATARAAGSGMEEAQTKAETHSKKLTEYETVLAGLWDIVAADSPSGDDSAGDRSASSPLKEDFSIQAFSSRVQHMSSVAASAREQQDILRRQIQQQRDLNGKVDVEKEAEVADMQSKYDRLESAYDATQQELANLMVRHQEAEKESTRNREELVNVMNELEQMRHTVEQTQTRQKEIEQRHAQMSAASAQLSTDKETAEQRHSDLQKEMETQESELVRLMTELTMARAELEAAHGSRSERKKEAGMAAGEMDALQKLKDQEIEDLQKAHEQRVETMRREYADRGKLLESELEDMTNEFQEMTRESLELEKEREKLEGLIDSLRERCDELEAQLGDEKMKWIGIKSPGGVDPGAPRESTSVMVLRQEFKKMMREARGEGVRLLRTEQEERRKLEAEVRRMRQSQGPMSRSTATNATPVLNVSNASSAHSHTGSSTTGGLSSTPDTSTLSPSSAATMTAKPTTTASSG</sequence>
<keyword evidence="6" id="KW-1185">Reference proteome</keyword>
<proteinExistence type="predicted"/>
<dbReference type="Proteomes" id="UP000756132">
    <property type="component" value="Chromosome 5"/>
</dbReference>
<feature type="region of interest" description="Disordered" evidence="2">
    <location>
        <begin position="908"/>
        <end position="999"/>
    </location>
</feature>
<evidence type="ECO:0000313" key="5">
    <source>
        <dbReference type="EMBL" id="UJO17488.1"/>
    </source>
</evidence>
<dbReference type="AlphaFoldDB" id="A0A9Q8P8U6"/>
<dbReference type="OMA" id="IDDYEVM"/>
<feature type="region of interest" description="Disordered" evidence="2">
    <location>
        <begin position="407"/>
        <end position="430"/>
    </location>
</feature>
<feature type="compositionally biased region" description="Basic and acidic residues" evidence="2">
    <location>
        <begin position="703"/>
        <end position="714"/>
    </location>
</feature>
<organism evidence="5 6">
    <name type="scientific">Passalora fulva</name>
    <name type="common">Tomato leaf mold</name>
    <name type="synonym">Cladosporium fulvum</name>
    <dbReference type="NCBI Taxonomy" id="5499"/>
    <lineage>
        <taxon>Eukaryota</taxon>
        <taxon>Fungi</taxon>
        <taxon>Dikarya</taxon>
        <taxon>Ascomycota</taxon>
        <taxon>Pezizomycotina</taxon>
        <taxon>Dothideomycetes</taxon>
        <taxon>Dothideomycetidae</taxon>
        <taxon>Mycosphaerellales</taxon>
        <taxon>Mycosphaerellaceae</taxon>
        <taxon>Fulvia</taxon>
    </lineage>
</organism>
<name>A0A9Q8P8U6_PASFU</name>
<feature type="compositionally biased region" description="Basic and acidic residues" evidence="2">
    <location>
        <begin position="908"/>
        <end position="931"/>
    </location>
</feature>
<feature type="compositionally biased region" description="Polar residues" evidence="2">
    <location>
        <begin position="266"/>
        <end position="276"/>
    </location>
</feature>
<protein>
    <recommendedName>
        <fullName evidence="7">Up-regulated during septation protein 1 domain-containing protein</fullName>
    </recommendedName>
</protein>
<feature type="compositionally biased region" description="Polar residues" evidence="2">
    <location>
        <begin position="934"/>
        <end position="955"/>
    </location>
</feature>
<reference evidence="5" key="1">
    <citation type="submission" date="2021-12" db="EMBL/GenBank/DDBJ databases">
        <authorList>
            <person name="Zaccaron A."/>
            <person name="Stergiopoulos I."/>
        </authorList>
    </citation>
    <scope>NUCLEOTIDE SEQUENCE</scope>
    <source>
        <strain evidence="5">Race5_Kim</strain>
    </source>
</reference>
<feature type="compositionally biased region" description="Basic and acidic residues" evidence="2">
    <location>
        <begin position="726"/>
        <end position="743"/>
    </location>
</feature>
<dbReference type="OrthoDB" id="5569911at2759"/>
<dbReference type="Pfam" id="PF25078">
    <property type="entry name" value="DUF7801"/>
    <property type="match status" value="1"/>
</dbReference>
<evidence type="ECO:0000256" key="1">
    <source>
        <dbReference type="SAM" id="Coils"/>
    </source>
</evidence>
<feature type="region of interest" description="Disordered" evidence="2">
    <location>
        <begin position="703"/>
        <end position="743"/>
    </location>
</feature>
<keyword evidence="1" id="KW-0175">Coiled coil</keyword>
<dbReference type="EMBL" id="CP090167">
    <property type="protein sequence ID" value="UJO17488.1"/>
    <property type="molecule type" value="Genomic_DNA"/>
</dbReference>
<dbReference type="PANTHER" id="PTHR47357">
    <property type="entry name" value="COP1-INTERACTIVE PROTEIN 1"/>
    <property type="match status" value="1"/>
</dbReference>
<dbReference type="GeneID" id="71986148"/>
<dbReference type="GO" id="GO:0005856">
    <property type="term" value="C:cytoskeleton"/>
    <property type="evidence" value="ECO:0007669"/>
    <property type="project" value="TreeGrafter"/>
</dbReference>
<evidence type="ECO:0000259" key="3">
    <source>
        <dbReference type="Pfam" id="PF15456"/>
    </source>
</evidence>
<dbReference type="InterPro" id="IPR056703">
    <property type="entry name" value="DUF7801"/>
</dbReference>
<evidence type="ECO:0008006" key="7">
    <source>
        <dbReference type="Google" id="ProtNLM"/>
    </source>
</evidence>
<dbReference type="InterPro" id="IPR029191">
    <property type="entry name" value="Uds1"/>
</dbReference>
<feature type="domain" description="DUF7801" evidence="4">
    <location>
        <begin position="728"/>
        <end position="875"/>
    </location>
</feature>
<dbReference type="GO" id="GO:0005200">
    <property type="term" value="F:structural constituent of cytoskeleton"/>
    <property type="evidence" value="ECO:0007669"/>
    <property type="project" value="TreeGrafter"/>
</dbReference>
<feature type="domain" description="Up-regulated during septation protein 1" evidence="3">
    <location>
        <begin position="180"/>
        <end position="324"/>
    </location>
</feature>
<dbReference type="Gene3D" id="1.10.287.160">
    <property type="entry name" value="HR1 repeat"/>
    <property type="match status" value="1"/>
</dbReference>
<feature type="region of interest" description="Disordered" evidence="2">
    <location>
        <begin position="237"/>
        <end position="276"/>
    </location>
</feature>
<dbReference type="KEGG" id="ffu:CLAFUR5_06270"/>